<dbReference type="SUPFAM" id="SSF47413">
    <property type="entry name" value="lambda repressor-like DNA-binding domains"/>
    <property type="match status" value="1"/>
</dbReference>
<gene>
    <name evidence="1" type="ORF">DS837_01770</name>
</gene>
<proteinExistence type="predicted"/>
<organism evidence="1 2">
    <name type="scientific">Azospirillum brasilense</name>
    <dbReference type="NCBI Taxonomy" id="192"/>
    <lineage>
        <taxon>Bacteria</taxon>
        <taxon>Pseudomonadati</taxon>
        <taxon>Pseudomonadota</taxon>
        <taxon>Alphaproteobacteria</taxon>
        <taxon>Rhodospirillales</taxon>
        <taxon>Azospirillaceae</taxon>
        <taxon>Azospirillum</taxon>
    </lineage>
</organism>
<reference evidence="1 2" key="1">
    <citation type="submission" date="2018-07" db="EMBL/GenBank/DDBJ databases">
        <title>Genome sequence of Roseomonas fauriae ATCC 49958.</title>
        <authorList>
            <person name="Sant'Anna F.H."/>
            <person name="Baldani J.I."/>
            <person name="Zilli J.E."/>
            <person name="Reis V.M."/>
            <person name="Hartmann A."/>
            <person name="Cruz L."/>
            <person name="de Souza E.M."/>
            <person name="de Oliveira Pedrosa F."/>
            <person name="Passaglia L.M.P."/>
        </authorList>
    </citation>
    <scope>NUCLEOTIDE SEQUENCE [LARGE SCALE GENOMIC DNA]</scope>
    <source>
        <strain evidence="1 2">ATCC 49958</strain>
    </source>
</reference>
<evidence type="ECO:0000313" key="2">
    <source>
        <dbReference type="Proteomes" id="UP000476837"/>
    </source>
</evidence>
<comment type="caution">
    <text evidence="1">The sequence shown here is derived from an EMBL/GenBank/DDBJ whole genome shotgun (WGS) entry which is preliminary data.</text>
</comment>
<protein>
    <submittedName>
        <fullName evidence="1">XRE family transcriptional regulator</fullName>
    </submittedName>
</protein>
<dbReference type="EMBL" id="QOKV01000001">
    <property type="protein sequence ID" value="KAA0688481.1"/>
    <property type="molecule type" value="Genomic_DNA"/>
</dbReference>
<dbReference type="Proteomes" id="UP000476837">
    <property type="component" value="Unassembled WGS sequence"/>
</dbReference>
<sequence>MLTREQVRAARAVRGWTAKDLAEAVRTDGAGPLSPITISRFENGADSRGETLRRIQTALEREGFEFLNSSLPGIRWSADALKRWANGQE</sequence>
<dbReference type="GO" id="GO:0003677">
    <property type="term" value="F:DNA binding"/>
    <property type="evidence" value="ECO:0007669"/>
    <property type="project" value="InterPro"/>
</dbReference>
<accession>A0A6L3B7B4</accession>
<dbReference type="CDD" id="cd00093">
    <property type="entry name" value="HTH_XRE"/>
    <property type="match status" value="1"/>
</dbReference>
<dbReference type="InterPro" id="IPR001387">
    <property type="entry name" value="Cro/C1-type_HTH"/>
</dbReference>
<dbReference type="AlphaFoldDB" id="A0A6L3B7B4"/>
<dbReference type="InterPro" id="IPR010982">
    <property type="entry name" value="Lambda_DNA-bd_dom_sf"/>
</dbReference>
<dbReference type="Gene3D" id="1.10.260.40">
    <property type="entry name" value="lambda repressor-like DNA-binding domains"/>
    <property type="match status" value="1"/>
</dbReference>
<name>A0A6L3B7B4_AZOBR</name>
<evidence type="ECO:0000313" key="1">
    <source>
        <dbReference type="EMBL" id="KAA0688481.1"/>
    </source>
</evidence>